<dbReference type="Pfam" id="PF00593">
    <property type="entry name" value="TonB_dep_Rec_b-barrel"/>
    <property type="match status" value="1"/>
</dbReference>
<keyword evidence="16" id="KW-1185">Reference proteome</keyword>
<dbReference type="SUPFAM" id="SSF56935">
    <property type="entry name" value="Porins"/>
    <property type="match status" value="1"/>
</dbReference>
<evidence type="ECO:0000256" key="9">
    <source>
        <dbReference type="ARBA" id="ARBA00023237"/>
    </source>
</evidence>
<evidence type="ECO:0000256" key="1">
    <source>
        <dbReference type="ARBA" id="ARBA00004571"/>
    </source>
</evidence>
<proteinExistence type="inferred from homology"/>
<evidence type="ECO:0000259" key="14">
    <source>
        <dbReference type="Pfam" id="PF07715"/>
    </source>
</evidence>
<dbReference type="GO" id="GO:0009279">
    <property type="term" value="C:cell outer membrane"/>
    <property type="evidence" value="ECO:0007669"/>
    <property type="project" value="UniProtKB-SubCell"/>
</dbReference>
<feature type="domain" description="TonB-dependent receptor-like beta-barrel" evidence="13">
    <location>
        <begin position="287"/>
        <end position="688"/>
    </location>
</feature>
<dbReference type="OrthoDB" id="127311at2"/>
<organism evidence="15 16">
    <name type="scientific">Pusillimonas noertemannii</name>
    <dbReference type="NCBI Taxonomy" id="305977"/>
    <lineage>
        <taxon>Bacteria</taxon>
        <taxon>Pseudomonadati</taxon>
        <taxon>Pseudomonadota</taxon>
        <taxon>Betaproteobacteria</taxon>
        <taxon>Burkholderiales</taxon>
        <taxon>Alcaligenaceae</taxon>
        <taxon>Pusillimonas</taxon>
    </lineage>
</organism>
<dbReference type="PANTHER" id="PTHR32552">
    <property type="entry name" value="FERRICHROME IRON RECEPTOR-RELATED"/>
    <property type="match status" value="1"/>
</dbReference>
<comment type="subcellular location">
    <subcellularLocation>
        <location evidence="1 10">Cell outer membrane</location>
        <topology evidence="1 10">Multi-pass membrane protein</topology>
    </subcellularLocation>
</comment>
<feature type="region of interest" description="Disordered" evidence="12">
    <location>
        <begin position="56"/>
        <end position="75"/>
    </location>
</feature>
<evidence type="ECO:0000256" key="3">
    <source>
        <dbReference type="ARBA" id="ARBA00022448"/>
    </source>
</evidence>
<dbReference type="InterPro" id="IPR036942">
    <property type="entry name" value="Beta-barrel_TonB_sf"/>
</dbReference>
<name>A0A2U1CQH5_9BURK</name>
<dbReference type="Pfam" id="PF07715">
    <property type="entry name" value="Plug"/>
    <property type="match status" value="1"/>
</dbReference>
<comment type="similarity">
    <text evidence="2 10 11">Belongs to the TonB-dependent receptor family.</text>
</comment>
<dbReference type="InterPro" id="IPR000531">
    <property type="entry name" value="Beta-barrel_TonB"/>
</dbReference>
<protein>
    <submittedName>
        <fullName evidence="15">Iron complex outermembrane receptor protein</fullName>
    </submittedName>
</protein>
<evidence type="ECO:0000256" key="12">
    <source>
        <dbReference type="SAM" id="MobiDB-lite"/>
    </source>
</evidence>
<keyword evidence="9 10" id="KW-0998">Cell outer membrane</keyword>
<evidence type="ECO:0000259" key="13">
    <source>
        <dbReference type="Pfam" id="PF00593"/>
    </source>
</evidence>
<dbReference type="AlphaFoldDB" id="A0A2U1CQH5"/>
<evidence type="ECO:0000256" key="5">
    <source>
        <dbReference type="ARBA" id="ARBA00022692"/>
    </source>
</evidence>
<keyword evidence="3 10" id="KW-0813">Transport</keyword>
<evidence type="ECO:0000256" key="4">
    <source>
        <dbReference type="ARBA" id="ARBA00022452"/>
    </source>
</evidence>
<keyword evidence="5 10" id="KW-0812">Transmembrane</keyword>
<dbReference type="STRING" id="1231391.GCA_000308195_02654"/>
<dbReference type="CDD" id="cd01347">
    <property type="entry name" value="ligand_gated_channel"/>
    <property type="match status" value="1"/>
</dbReference>
<comment type="caution">
    <text evidence="15">The sequence shown here is derived from an EMBL/GenBank/DDBJ whole genome shotgun (WGS) entry which is preliminary data.</text>
</comment>
<gene>
    <name evidence="15" type="ORF">C7440_0483</name>
</gene>
<dbReference type="InterPro" id="IPR037066">
    <property type="entry name" value="Plug_dom_sf"/>
</dbReference>
<evidence type="ECO:0000313" key="16">
    <source>
        <dbReference type="Proteomes" id="UP000246145"/>
    </source>
</evidence>
<feature type="domain" description="TonB-dependent receptor plug" evidence="14">
    <location>
        <begin position="72"/>
        <end position="175"/>
    </location>
</feature>
<evidence type="ECO:0000313" key="15">
    <source>
        <dbReference type="EMBL" id="PVY68094.1"/>
    </source>
</evidence>
<keyword evidence="4 10" id="KW-1134">Transmembrane beta strand</keyword>
<accession>A0A2U1CQH5</accession>
<evidence type="ECO:0000256" key="11">
    <source>
        <dbReference type="RuleBase" id="RU003357"/>
    </source>
</evidence>
<evidence type="ECO:0000256" key="8">
    <source>
        <dbReference type="ARBA" id="ARBA00023170"/>
    </source>
</evidence>
<dbReference type="InterPro" id="IPR039426">
    <property type="entry name" value="TonB-dep_rcpt-like"/>
</dbReference>
<dbReference type="RefSeq" id="WP_116517342.1">
    <property type="nucleotide sequence ID" value="NZ_JACCEX010000001.1"/>
</dbReference>
<sequence>MKATSFMICRRASGARSARPAVIGFAAALALGPVQGLAQDQPDTLAPIVVSSDQAPKLDRPAQTGSNLNLAPRETPASIDVIDRRQIEERGQANVTEAITRAGAISAMGHPGNGGSSLSSRGFTDSTSVMRLYDGLRQYGGVGVTFPFDTWSVERIEVLRGPASVIYGDGAIGGVVNIVPRKPRHGPIENEVQAGIGTRDTARLGLDSSGSLSDTLSYRLNLSGNRSDNWVDRGESRDATFSGALQWEASRDLSLKLSHAYGYQKPMAYFGTPLVEGRQLDALREKNYNVEDGTIRYRDQWTELDALWTPGQSATVRARLYHVRSKRDWRNAERYVYNPASGLVDRSDNTEIHHDQKQTGLTANAAFEGRVGSLPNTFSVGFDVNRSSFQHSNNTYTGSSGPVDPYDPVPGWFHSDVPTLPRYRNEAVQYALFMEDRLKLTPQWSVLGGLRYDHATVRRDDLIMGARTLDRSYSNVGFRLGTVYEVSPDLSLYAQYAQAADPVSVLLMLSPANSEFEMAEGRQIEVGLKQGFWQGKGEWTLAAYHIKKTNLLTRDANDPSQRVQVGGQSSRGIEVSLDMELAHGWSLQANGTILRARYDDFDESTGSPPAAVSRRGNVPPNVAQKLANVWLSWNFRPGWTAMGGVQYVGKRYADSANTLELPSYTSTDLALRWQAGKRTTITARGYNVFDKAYYTTAYYTPTQWLYGPGRRFELTLNHRF</sequence>
<reference evidence="15 16" key="1">
    <citation type="submission" date="2018-04" db="EMBL/GenBank/DDBJ databases">
        <title>Genomic Encyclopedia of Type Strains, Phase IV (KMG-IV): sequencing the most valuable type-strain genomes for metagenomic binning, comparative biology and taxonomic classification.</title>
        <authorList>
            <person name="Goeker M."/>
        </authorList>
    </citation>
    <scope>NUCLEOTIDE SEQUENCE [LARGE SCALE GENOMIC DNA]</scope>
    <source>
        <strain evidence="15 16">DSM 10065</strain>
    </source>
</reference>
<dbReference type="InterPro" id="IPR010105">
    <property type="entry name" value="TonB_sidphr_rcpt"/>
</dbReference>
<dbReference type="PROSITE" id="PS52016">
    <property type="entry name" value="TONB_DEPENDENT_REC_3"/>
    <property type="match status" value="1"/>
</dbReference>
<dbReference type="GO" id="GO:0015344">
    <property type="term" value="F:siderophore uptake transmembrane transporter activity"/>
    <property type="evidence" value="ECO:0007669"/>
    <property type="project" value="TreeGrafter"/>
</dbReference>
<dbReference type="PANTHER" id="PTHR32552:SF84">
    <property type="entry name" value="TONB-DEPENDENT RECEPTOR-RELATED"/>
    <property type="match status" value="1"/>
</dbReference>
<evidence type="ECO:0000256" key="2">
    <source>
        <dbReference type="ARBA" id="ARBA00009810"/>
    </source>
</evidence>
<dbReference type="GO" id="GO:0038023">
    <property type="term" value="F:signaling receptor activity"/>
    <property type="evidence" value="ECO:0007669"/>
    <property type="project" value="InterPro"/>
</dbReference>
<dbReference type="GO" id="GO:0015891">
    <property type="term" value="P:siderophore transport"/>
    <property type="evidence" value="ECO:0007669"/>
    <property type="project" value="InterPro"/>
</dbReference>
<keyword evidence="8 15" id="KW-0675">Receptor</keyword>
<dbReference type="Proteomes" id="UP000246145">
    <property type="component" value="Unassembled WGS sequence"/>
</dbReference>
<keyword evidence="7 10" id="KW-0472">Membrane</keyword>
<dbReference type="NCBIfam" id="TIGR01783">
    <property type="entry name" value="TonB-siderophor"/>
    <property type="match status" value="1"/>
</dbReference>
<evidence type="ECO:0000256" key="7">
    <source>
        <dbReference type="ARBA" id="ARBA00023136"/>
    </source>
</evidence>
<dbReference type="InterPro" id="IPR012910">
    <property type="entry name" value="Plug_dom"/>
</dbReference>
<dbReference type="Gene3D" id="2.40.170.20">
    <property type="entry name" value="TonB-dependent receptor, beta-barrel domain"/>
    <property type="match status" value="1"/>
</dbReference>
<dbReference type="Gene3D" id="2.170.130.10">
    <property type="entry name" value="TonB-dependent receptor, plug domain"/>
    <property type="match status" value="1"/>
</dbReference>
<dbReference type="EMBL" id="QEKO01000001">
    <property type="protein sequence ID" value="PVY68094.1"/>
    <property type="molecule type" value="Genomic_DNA"/>
</dbReference>
<evidence type="ECO:0000256" key="6">
    <source>
        <dbReference type="ARBA" id="ARBA00023077"/>
    </source>
</evidence>
<evidence type="ECO:0000256" key="10">
    <source>
        <dbReference type="PROSITE-ProRule" id="PRU01360"/>
    </source>
</evidence>
<keyword evidence="6 11" id="KW-0798">TonB box</keyword>